<reference evidence="5" key="3">
    <citation type="submission" date="2025-08" db="UniProtKB">
        <authorList>
            <consortium name="RefSeq"/>
        </authorList>
    </citation>
    <scope>IDENTIFICATION</scope>
    <source>
        <strain evidence="5">NI907</strain>
    </source>
</reference>
<dbReference type="CDD" id="cd13394">
    <property type="entry name" value="Syo1_like"/>
    <property type="match status" value="1"/>
</dbReference>
<sequence>MTKKEKENNNQSKIHQHTKMGKSRRNRDRAHRSDPVGKPKPAPTDPELAKLRESKILPVLNDLKASDPKKRTSAAGAIANIITDQKCRKLLLREQVVHTVLTETLTDSSLESRAAGWEILKVLALEEEADFCVHLYRVDVLSAAEHACNSVLEALKSSSPVFSKLPKAQQGFIWSIAHALSTLIGELGQAQDEILKAVTANTSIARFLFGLTSHSSTTAEVLSSALTCLMTLSEDNRTLCEMILNDQETFCYRNLKKLSESGGLRGALSCGVLHNLFSALEWHDHSPGLESACDAILVPLLTREISSARLDVEDTHWDVLQTTLEVLASIATNLQTTLEKGNKAEDEWEGIKDDEDQVMDLDDDVDDTVEDDYMNGDEHSDDEAAGQDDDSEMDDEELMADMEKVTGADHEPEEPAHLHDLPTLSNFLEAAVPSLIRITSSSPASEEALAIQGVALSVLNNLAWTVSSLDFSNGENATVRKVWYPVGCAIWEKTVAHILSNDTADVELAALVTSLAWAISRTLGGKTPVHGDEHRKFISLYKAAKNMPEPAQAGEDPFQGLGVKCIGVLGQLARDPCPVGVNREIGIFLITIISAATEVPTADVVEALDQFYDIYGDENLACDNEVFWKDKFLEHLEGAVPKVKSMVKSTDKRKQSELRLRAEEAATNMPRFIAYKKKHRPS</sequence>
<dbReference type="RefSeq" id="XP_030981668.1">
    <property type="nucleotide sequence ID" value="XM_031127541.1"/>
</dbReference>
<name>A0A6P8B3B7_PYRGI</name>
<evidence type="ECO:0000256" key="1">
    <source>
        <dbReference type="ARBA" id="ARBA00049983"/>
    </source>
</evidence>
<feature type="compositionally biased region" description="Basic and acidic residues" evidence="2">
    <location>
        <begin position="340"/>
        <end position="351"/>
    </location>
</feature>
<gene>
    <name evidence="5" type="ORF">PgNI_07531</name>
</gene>
<evidence type="ECO:0000313" key="4">
    <source>
        <dbReference type="Proteomes" id="UP000515153"/>
    </source>
</evidence>
<dbReference type="SUPFAM" id="SSF48371">
    <property type="entry name" value="ARM repeat"/>
    <property type="match status" value="1"/>
</dbReference>
<dbReference type="GO" id="GO:0006606">
    <property type="term" value="P:protein import into nucleus"/>
    <property type="evidence" value="ECO:0007669"/>
    <property type="project" value="TreeGrafter"/>
</dbReference>
<dbReference type="InterPro" id="IPR057990">
    <property type="entry name" value="TPR_SYO1"/>
</dbReference>
<dbReference type="AlphaFoldDB" id="A0A6P8B3B7"/>
<organism evidence="4 5">
    <name type="scientific">Pyricularia grisea</name>
    <name type="common">Crabgrass-specific blast fungus</name>
    <name type="synonym">Magnaporthe grisea</name>
    <dbReference type="NCBI Taxonomy" id="148305"/>
    <lineage>
        <taxon>Eukaryota</taxon>
        <taxon>Fungi</taxon>
        <taxon>Dikarya</taxon>
        <taxon>Ascomycota</taxon>
        <taxon>Pezizomycotina</taxon>
        <taxon>Sordariomycetes</taxon>
        <taxon>Sordariomycetidae</taxon>
        <taxon>Magnaporthales</taxon>
        <taxon>Pyriculariaceae</taxon>
        <taxon>Pyricularia</taxon>
    </lineage>
</organism>
<dbReference type="InterPro" id="IPR052616">
    <property type="entry name" value="SYO1-like"/>
</dbReference>
<dbReference type="GO" id="GO:0042273">
    <property type="term" value="P:ribosomal large subunit biogenesis"/>
    <property type="evidence" value="ECO:0007669"/>
    <property type="project" value="TreeGrafter"/>
</dbReference>
<evidence type="ECO:0000259" key="3">
    <source>
        <dbReference type="Pfam" id="PF25567"/>
    </source>
</evidence>
<feature type="compositionally biased region" description="Acidic residues" evidence="2">
    <location>
        <begin position="352"/>
        <end position="394"/>
    </location>
</feature>
<feature type="region of interest" description="Disordered" evidence="2">
    <location>
        <begin position="340"/>
        <end position="394"/>
    </location>
</feature>
<feature type="region of interest" description="Disordered" evidence="2">
    <location>
        <begin position="1"/>
        <end position="51"/>
    </location>
</feature>
<protein>
    <recommendedName>
        <fullName evidence="3">SYO1-like TPR repeats domain-containing protein</fullName>
    </recommendedName>
</protein>
<dbReference type="KEGG" id="pgri:PgNI_07531"/>
<dbReference type="Proteomes" id="UP000515153">
    <property type="component" value="Unplaced"/>
</dbReference>
<dbReference type="GO" id="GO:0051082">
    <property type="term" value="F:unfolded protein binding"/>
    <property type="evidence" value="ECO:0007669"/>
    <property type="project" value="TreeGrafter"/>
</dbReference>
<proteinExistence type="inferred from homology"/>
<dbReference type="Gene3D" id="1.25.10.10">
    <property type="entry name" value="Leucine-rich Repeat Variant"/>
    <property type="match status" value="2"/>
</dbReference>
<keyword evidence="4" id="KW-1185">Reference proteome</keyword>
<dbReference type="PANTHER" id="PTHR13347:SF1">
    <property type="entry name" value="HEAT REPEAT-CONTAINING PROTEIN 3"/>
    <property type="match status" value="1"/>
</dbReference>
<dbReference type="Pfam" id="PF25567">
    <property type="entry name" value="TPR_SYO1"/>
    <property type="match status" value="1"/>
</dbReference>
<dbReference type="GeneID" id="41962450"/>
<reference evidence="5" key="1">
    <citation type="journal article" date="2019" name="Mol. Biol. Evol.">
        <title>Blast fungal genomes show frequent chromosomal changes, gene gains and losses, and effector gene turnover.</title>
        <authorList>
            <person name="Gomez Luciano L.B."/>
            <person name="Jason Tsai I."/>
            <person name="Chuma I."/>
            <person name="Tosa Y."/>
            <person name="Chen Y.H."/>
            <person name="Li J.Y."/>
            <person name="Li M.Y."/>
            <person name="Jade Lu M.Y."/>
            <person name="Nakayashiki H."/>
            <person name="Li W.H."/>
        </authorList>
    </citation>
    <scope>NUCLEOTIDE SEQUENCE</scope>
    <source>
        <strain evidence="5">NI907</strain>
    </source>
</reference>
<evidence type="ECO:0000313" key="5">
    <source>
        <dbReference type="RefSeq" id="XP_030981668.1"/>
    </source>
</evidence>
<evidence type="ECO:0000256" key="2">
    <source>
        <dbReference type="SAM" id="MobiDB-lite"/>
    </source>
</evidence>
<dbReference type="InterPro" id="IPR016024">
    <property type="entry name" value="ARM-type_fold"/>
</dbReference>
<accession>A0A6P8B3B7</accession>
<feature type="compositionally biased region" description="Basic residues" evidence="2">
    <location>
        <begin position="14"/>
        <end position="30"/>
    </location>
</feature>
<feature type="domain" description="SYO1-like TPR repeats" evidence="3">
    <location>
        <begin position="427"/>
        <end position="679"/>
    </location>
</feature>
<reference evidence="5" key="2">
    <citation type="submission" date="2019-10" db="EMBL/GenBank/DDBJ databases">
        <authorList>
            <consortium name="NCBI Genome Project"/>
        </authorList>
    </citation>
    <scope>NUCLEOTIDE SEQUENCE</scope>
    <source>
        <strain evidence="5">NI907</strain>
    </source>
</reference>
<dbReference type="InterPro" id="IPR011989">
    <property type="entry name" value="ARM-like"/>
</dbReference>
<comment type="similarity">
    <text evidence="1">Belongs to the nuclear import and ribosome assembly adapter family.</text>
</comment>
<dbReference type="PANTHER" id="PTHR13347">
    <property type="entry name" value="HEAT REPEAT-CONTAINING PROTEIN 3"/>
    <property type="match status" value="1"/>
</dbReference>